<organism evidence="2 3">
    <name type="scientific">Cladophialophora immunda</name>
    <dbReference type="NCBI Taxonomy" id="569365"/>
    <lineage>
        <taxon>Eukaryota</taxon>
        <taxon>Fungi</taxon>
        <taxon>Dikarya</taxon>
        <taxon>Ascomycota</taxon>
        <taxon>Pezizomycotina</taxon>
        <taxon>Eurotiomycetes</taxon>
        <taxon>Chaetothyriomycetidae</taxon>
        <taxon>Chaetothyriales</taxon>
        <taxon>Herpotrichiellaceae</taxon>
        <taxon>Cladophialophora</taxon>
    </lineage>
</organism>
<evidence type="ECO:0000256" key="1">
    <source>
        <dbReference type="SAM" id="MobiDB-lite"/>
    </source>
</evidence>
<keyword evidence="3" id="KW-1185">Reference proteome</keyword>
<dbReference type="GeneID" id="27350801"/>
<feature type="compositionally biased region" description="Polar residues" evidence="1">
    <location>
        <begin position="344"/>
        <end position="360"/>
    </location>
</feature>
<dbReference type="OrthoDB" id="4152613at2759"/>
<dbReference type="Proteomes" id="UP000054466">
    <property type="component" value="Unassembled WGS sequence"/>
</dbReference>
<feature type="compositionally biased region" description="Low complexity" evidence="1">
    <location>
        <begin position="473"/>
        <end position="494"/>
    </location>
</feature>
<dbReference type="HOGENOM" id="CLU_539716_0_0_1"/>
<feature type="region of interest" description="Disordered" evidence="1">
    <location>
        <begin position="330"/>
        <end position="429"/>
    </location>
</feature>
<feature type="region of interest" description="Disordered" evidence="1">
    <location>
        <begin position="470"/>
        <end position="499"/>
    </location>
</feature>
<gene>
    <name evidence="2" type="ORF">PV07_11607</name>
</gene>
<dbReference type="AlphaFoldDB" id="A0A0D2AET4"/>
<dbReference type="RefSeq" id="XP_016243623.1">
    <property type="nucleotide sequence ID" value="XM_016399061.1"/>
</dbReference>
<reference evidence="2 3" key="1">
    <citation type="submission" date="2015-01" db="EMBL/GenBank/DDBJ databases">
        <title>The Genome Sequence of Cladophialophora immunda CBS83496.</title>
        <authorList>
            <consortium name="The Broad Institute Genomics Platform"/>
            <person name="Cuomo C."/>
            <person name="de Hoog S."/>
            <person name="Gorbushina A."/>
            <person name="Stielow B."/>
            <person name="Teixiera M."/>
            <person name="Abouelleil A."/>
            <person name="Chapman S.B."/>
            <person name="Priest M."/>
            <person name="Young S.K."/>
            <person name="Wortman J."/>
            <person name="Nusbaum C."/>
            <person name="Birren B."/>
        </authorList>
    </citation>
    <scope>NUCLEOTIDE SEQUENCE [LARGE SCALE GENOMIC DNA]</scope>
    <source>
        <strain evidence="2 3">CBS 83496</strain>
    </source>
</reference>
<dbReference type="VEuPathDB" id="FungiDB:PV07_11607"/>
<dbReference type="EMBL" id="KN847046">
    <property type="protein sequence ID" value="KIW23407.1"/>
    <property type="molecule type" value="Genomic_DNA"/>
</dbReference>
<sequence>MTGQAAADTNVPGRTCALCKAGIPWDVTFADCTYCRLPFCKHCWLQHQPSHALASVSMVHADIHDSQDRNATAPPPPCSACRKRAPSRYACLECPYTLCRGCWFSRGVNTHPHRSFKVVEPRCSVRSTTPAASSCCDAAAVNHCASCSAALALGQPVIFCKTCFVEMDEPVYRCLACYSLGGGDHHHHPGHHEPWQWTFQVAKPGWLASGIYCQKCAQPMRTVEALKGHAHTEYIDVYTEENLNRVTARSYRECQRKVMRVDGLVAHGGEQCSLCLHKTTPISSLHCQQCDQVLKLCTHCVQYGSKLHVHPIPRFNDDSNRSEHGQIRRLGSASPLTGPPYSPSVAQPSPTSPRPGQSPFTGAGPQLPRPASQSYAAPARPVAGHGIPPPRQRISSAPPQGLWSRPQSYVPGPTRPYGVAQHQYQHGQHSHQQNFLNELATSIAVASITNAVVAAESNAIYGGTNGSGAADPGTFDTSTGTTAADTGGMDTTQDAGGGGGVQVTEWTTWQDNGTAVYDSGWALDDSAMFDSSF</sequence>
<accession>A0A0D2AET4</accession>
<evidence type="ECO:0000313" key="3">
    <source>
        <dbReference type="Proteomes" id="UP000054466"/>
    </source>
</evidence>
<name>A0A0D2AET4_9EURO</name>
<dbReference type="STRING" id="569365.A0A0D2AET4"/>
<protein>
    <submittedName>
        <fullName evidence="2">Uncharacterized protein</fullName>
    </submittedName>
</protein>
<evidence type="ECO:0000313" key="2">
    <source>
        <dbReference type="EMBL" id="KIW23407.1"/>
    </source>
</evidence>
<proteinExistence type="predicted"/>